<dbReference type="OrthoDB" id="9796672at2"/>
<dbReference type="InterPro" id="IPR048254">
    <property type="entry name" value="CDP_ALCOHOL_P_TRANSF_CS"/>
</dbReference>
<dbReference type="GO" id="GO:0016780">
    <property type="term" value="F:phosphotransferase activity, for other substituted phosphate groups"/>
    <property type="evidence" value="ECO:0007669"/>
    <property type="project" value="InterPro"/>
</dbReference>
<feature type="transmembrane region" description="Helical" evidence="3">
    <location>
        <begin position="127"/>
        <end position="145"/>
    </location>
</feature>
<dbReference type="Gene3D" id="1.20.120.1760">
    <property type="match status" value="1"/>
</dbReference>
<dbReference type="Pfam" id="PF01066">
    <property type="entry name" value="CDP-OH_P_transf"/>
    <property type="match status" value="1"/>
</dbReference>
<keyword evidence="3" id="KW-1133">Transmembrane helix</keyword>
<dbReference type="Proteomes" id="UP000017842">
    <property type="component" value="Unassembled WGS sequence"/>
</dbReference>
<keyword evidence="5" id="KW-1185">Reference proteome</keyword>
<dbReference type="eggNOG" id="COG0558">
    <property type="taxonomic scope" value="Bacteria"/>
</dbReference>
<evidence type="ECO:0000313" key="5">
    <source>
        <dbReference type="Proteomes" id="UP000017842"/>
    </source>
</evidence>
<evidence type="ECO:0000256" key="3">
    <source>
        <dbReference type="SAM" id="Phobius"/>
    </source>
</evidence>
<protein>
    <submittedName>
        <fullName evidence="4">CDP-alcohol phosphatidyltransferase</fullName>
    </submittedName>
</protein>
<proteinExistence type="inferred from homology"/>
<feature type="transmembrane region" description="Helical" evidence="3">
    <location>
        <begin position="12"/>
        <end position="30"/>
    </location>
</feature>
<evidence type="ECO:0000256" key="1">
    <source>
        <dbReference type="ARBA" id="ARBA00022679"/>
    </source>
</evidence>
<sequence length="193" mass="21309">MTIPPEILTVPNLLTLFRILCVPILLLLAWQGYENAFMGLLATAFLSDALDGLVARLMGQVSQFGAKLDSCADVSLFVTITVGAWWLWPDIVRREAAYIGVVMACYLLPAIIGYLKFRAFTSYHTWIVKGAVASIGVSLYVFFLGGPVWPFRYATSLCILAAIEEIAITAVSTELHSDVRSLADVLRYLSKRQ</sequence>
<accession>V5C707</accession>
<name>V5C707_9GAMM</name>
<dbReference type="GO" id="GO:0008654">
    <property type="term" value="P:phospholipid biosynthetic process"/>
    <property type="evidence" value="ECO:0007669"/>
    <property type="project" value="InterPro"/>
</dbReference>
<dbReference type="PROSITE" id="PS00379">
    <property type="entry name" value="CDP_ALCOHOL_P_TRANSF"/>
    <property type="match status" value="1"/>
</dbReference>
<feature type="transmembrane region" description="Helical" evidence="3">
    <location>
        <begin position="70"/>
        <end position="89"/>
    </location>
</feature>
<keyword evidence="3" id="KW-0472">Membrane</keyword>
<dbReference type="GO" id="GO:0016020">
    <property type="term" value="C:membrane"/>
    <property type="evidence" value="ECO:0007669"/>
    <property type="project" value="InterPro"/>
</dbReference>
<dbReference type="InterPro" id="IPR000462">
    <property type="entry name" value="CDP-OH_P_trans"/>
</dbReference>
<dbReference type="InterPro" id="IPR043130">
    <property type="entry name" value="CDP-OH_PTrfase_TM_dom"/>
</dbReference>
<dbReference type="RefSeq" id="WP_023494450.1">
    <property type="nucleotide sequence ID" value="NZ_AYLO01000052.1"/>
</dbReference>
<keyword evidence="1 2" id="KW-0808">Transferase</keyword>
<evidence type="ECO:0000313" key="4">
    <source>
        <dbReference type="EMBL" id="ESS72518.1"/>
    </source>
</evidence>
<organism evidence="4 5">
    <name type="scientific">Methyloglobulus morosus KoM1</name>
    <dbReference type="NCBI Taxonomy" id="1116472"/>
    <lineage>
        <taxon>Bacteria</taxon>
        <taxon>Pseudomonadati</taxon>
        <taxon>Pseudomonadota</taxon>
        <taxon>Gammaproteobacteria</taxon>
        <taxon>Methylococcales</taxon>
        <taxon>Methylococcaceae</taxon>
        <taxon>Methyloglobulus</taxon>
    </lineage>
</organism>
<comment type="similarity">
    <text evidence="2">Belongs to the CDP-alcohol phosphatidyltransferase class-I family.</text>
</comment>
<dbReference type="STRING" id="1116472.MGMO_54c00070"/>
<comment type="caution">
    <text evidence="4">The sequence shown here is derived from an EMBL/GenBank/DDBJ whole genome shotgun (WGS) entry which is preliminary data.</text>
</comment>
<reference evidence="4 5" key="1">
    <citation type="journal article" date="2013" name="Genome Announc.">
        <title>Draft Genome Sequence of the Methanotrophic Gammaproteobacterium Methyloglobulus morosus DSM 22980 Strain KoM1.</title>
        <authorList>
            <person name="Poehlein A."/>
            <person name="Deutzmann J.S."/>
            <person name="Daniel R."/>
            <person name="Simeonova D.D."/>
        </authorList>
    </citation>
    <scope>NUCLEOTIDE SEQUENCE [LARGE SCALE GENOMIC DNA]</scope>
    <source>
        <strain evidence="4 5">KoM1</strain>
    </source>
</reference>
<dbReference type="AlphaFoldDB" id="V5C707"/>
<gene>
    <name evidence="4" type="ORF">MGMO_54c00070</name>
</gene>
<keyword evidence="3" id="KW-0812">Transmembrane</keyword>
<evidence type="ECO:0000256" key="2">
    <source>
        <dbReference type="RuleBase" id="RU003750"/>
    </source>
</evidence>
<dbReference type="EMBL" id="AYLO01000052">
    <property type="protein sequence ID" value="ESS72518.1"/>
    <property type="molecule type" value="Genomic_DNA"/>
</dbReference>
<feature type="transmembrane region" description="Helical" evidence="3">
    <location>
        <begin position="95"/>
        <end position="115"/>
    </location>
</feature>